<dbReference type="EMBL" id="BAABME010016862">
    <property type="protein sequence ID" value="GAA0147760.1"/>
    <property type="molecule type" value="Genomic_DNA"/>
</dbReference>
<accession>A0AAV3P820</accession>
<sequence length="186" mass="20857">MECVTMTSYSISINGGLHGHFKGECGLRQGGPMSPIVFLFCIEYLSRMLKERTSGSGFSYHPNCEVLKITFIAFADDLMLFSRADTLSVSILLGWLHDLEEASGFTVSPTKSNIFFSGVYGLLKEELLRRVGFDMGKFPIRYLGIPLAPSKVSLEQFAPFIDSMRCYLQRWNHKTLSYTGNVELIG</sequence>
<proteinExistence type="predicted"/>
<dbReference type="InterPro" id="IPR043502">
    <property type="entry name" value="DNA/RNA_pol_sf"/>
</dbReference>
<dbReference type="PANTHER" id="PTHR33116">
    <property type="entry name" value="REVERSE TRANSCRIPTASE ZINC-BINDING DOMAIN-CONTAINING PROTEIN-RELATED-RELATED"/>
    <property type="match status" value="1"/>
</dbReference>
<feature type="domain" description="Reverse transcriptase" evidence="1">
    <location>
        <begin position="1"/>
        <end position="147"/>
    </location>
</feature>
<reference evidence="2 3" key="1">
    <citation type="submission" date="2024-01" db="EMBL/GenBank/DDBJ databases">
        <title>The complete chloroplast genome sequence of Lithospermum erythrorhizon: insights into the phylogenetic relationship among Boraginaceae species and the maternal lineages of purple gromwells.</title>
        <authorList>
            <person name="Okada T."/>
            <person name="Watanabe K."/>
        </authorList>
    </citation>
    <scope>NUCLEOTIDE SEQUENCE [LARGE SCALE GENOMIC DNA]</scope>
</reference>
<dbReference type="Proteomes" id="UP001454036">
    <property type="component" value="Unassembled WGS sequence"/>
</dbReference>
<name>A0AAV3P820_LITER</name>
<keyword evidence="3" id="KW-1185">Reference proteome</keyword>
<evidence type="ECO:0000259" key="1">
    <source>
        <dbReference type="PROSITE" id="PS50878"/>
    </source>
</evidence>
<dbReference type="InterPro" id="IPR000477">
    <property type="entry name" value="RT_dom"/>
</dbReference>
<organism evidence="2 3">
    <name type="scientific">Lithospermum erythrorhizon</name>
    <name type="common">Purple gromwell</name>
    <name type="synonym">Lithospermum officinale var. erythrorhizon</name>
    <dbReference type="NCBI Taxonomy" id="34254"/>
    <lineage>
        <taxon>Eukaryota</taxon>
        <taxon>Viridiplantae</taxon>
        <taxon>Streptophyta</taxon>
        <taxon>Embryophyta</taxon>
        <taxon>Tracheophyta</taxon>
        <taxon>Spermatophyta</taxon>
        <taxon>Magnoliopsida</taxon>
        <taxon>eudicotyledons</taxon>
        <taxon>Gunneridae</taxon>
        <taxon>Pentapetalae</taxon>
        <taxon>asterids</taxon>
        <taxon>lamiids</taxon>
        <taxon>Boraginales</taxon>
        <taxon>Boraginaceae</taxon>
        <taxon>Boraginoideae</taxon>
        <taxon>Lithospermeae</taxon>
        <taxon>Lithospermum</taxon>
    </lineage>
</organism>
<gene>
    <name evidence="2" type="ORF">LIER_36580</name>
</gene>
<dbReference type="Pfam" id="PF00078">
    <property type="entry name" value="RVT_1"/>
    <property type="match status" value="1"/>
</dbReference>
<evidence type="ECO:0000313" key="3">
    <source>
        <dbReference type="Proteomes" id="UP001454036"/>
    </source>
</evidence>
<dbReference type="PANTHER" id="PTHR33116:SF78">
    <property type="entry name" value="OS12G0587133 PROTEIN"/>
    <property type="match status" value="1"/>
</dbReference>
<dbReference type="AlphaFoldDB" id="A0AAV3P820"/>
<protein>
    <recommendedName>
        <fullName evidence="1">Reverse transcriptase domain-containing protein</fullName>
    </recommendedName>
</protein>
<comment type="caution">
    <text evidence="2">The sequence shown here is derived from an EMBL/GenBank/DDBJ whole genome shotgun (WGS) entry which is preliminary data.</text>
</comment>
<dbReference type="SUPFAM" id="SSF56672">
    <property type="entry name" value="DNA/RNA polymerases"/>
    <property type="match status" value="1"/>
</dbReference>
<evidence type="ECO:0000313" key="2">
    <source>
        <dbReference type="EMBL" id="GAA0147760.1"/>
    </source>
</evidence>
<dbReference type="PROSITE" id="PS50878">
    <property type="entry name" value="RT_POL"/>
    <property type="match status" value="1"/>
</dbReference>